<dbReference type="PANTHER" id="PTHR12732">
    <property type="entry name" value="UNCHARACTERIZED PROTEASOME COMPONENT REGION PCI-CONTAINING"/>
    <property type="match status" value="1"/>
</dbReference>
<comment type="similarity">
    <text evidence="1">Belongs to the CSN12 family.</text>
</comment>
<feature type="non-terminal residue" evidence="4">
    <location>
        <position position="1"/>
    </location>
</feature>
<comment type="caution">
    <text evidence="4">The sequence shown here is derived from an EMBL/GenBank/DDBJ whole genome shotgun (WGS) entry which is preliminary data.</text>
</comment>
<evidence type="ECO:0000313" key="5">
    <source>
        <dbReference type="Proteomes" id="UP000070133"/>
    </source>
</evidence>
<accession>A0A139HRV8</accession>
<dbReference type="PANTHER" id="PTHR12732:SF0">
    <property type="entry name" value="PCI DOMAIN-CONTAINING PROTEIN 2"/>
    <property type="match status" value="1"/>
</dbReference>
<dbReference type="EMBL" id="LFZN01000014">
    <property type="protein sequence ID" value="KXT05180.1"/>
    <property type="molecule type" value="Genomic_DNA"/>
</dbReference>
<dbReference type="InterPro" id="IPR045114">
    <property type="entry name" value="Csn12-like"/>
</dbReference>
<feature type="domain" description="PCI" evidence="3">
    <location>
        <begin position="290"/>
        <end position="494"/>
    </location>
</feature>
<evidence type="ECO:0000256" key="2">
    <source>
        <dbReference type="ARBA" id="ARBA00073854"/>
    </source>
</evidence>
<dbReference type="PROSITE" id="PS50250">
    <property type="entry name" value="PCI"/>
    <property type="match status" value="1"/>
</dbReference>
<dbReference type="Gene3D" id="1.10.10.10">
    <property type="entry name" value="Winged helix-like DNA-binding domain superfamily/Winged helix DNA-binding domain"/>
    <property type="match status" value="1"/>
</dbReference>
<dbReference type="InterPro" id="IPR036388">
    <property type="entry name" value="WH-like_DNA-bd_sf"/>
</dbReference>
<evidence type="ECO:0000259" key="3">
    <source>
        <dbReference type="PROSITE" id="PS50250"/>
    </source>
</evidence>
<dbReference type="SMART" id="SM00753">
    <property type="entry name" value="PAM"/>
    <property type="match status" value="1"/>
</dbReference>
<keyword evidence="5" id="KW-1185">Reference proteome</keyword>
<evidence type="ECO:0000313" key="4">
    <source>
        <dbReference type="EMBL" id="KXT05180.1"/>
    </source>
</evidence>
<proteinExistence type="inferred from homology"/>
<name>A0A139HRV8_9PEZI</name>
<dbReference type="GO" id="GO:0003690">
    <property type="term" value="F:double-stranded DNA binding"/>
    <property type="evidence" value="ECO:0007669"/>
    <property type="project" value="InterPro"/>
</dbReference>
<reference evidence="4 5" key="1">
    <citation type="submission" date="2015-07" db="EMBL/GenBank/DDBJ databases">
        <title>Comparative genomics of the Sigatoka disease complex on banana suggests a link between parallel evolutionary changes in Pseudocercospora fijiensis and Pseudocercospora eumusae and increased virulence on the banana host.</title>
        <authorList>
            <person name="Chang T.-C."/>
            <person name="Salvucci A."/>
            <person name="Crous P.W."/>
            <person name="Stergiopoulos I."/>
        </authorList>
    </citation>
    <scope>NUCLEOTIDE SEQUENCE [LARGE SCALE GENOMIC DNA]</scope>
    <source>
        <strain evidence="4 5">CBS 114824</strain>
    </source>
</reference>
<dbReference type="AlphaFoldDB" id="A0A139HRV8"/>
<dbReference type="GO" id="GO:0003723">
    <property type="term" value="F:RNA binding"/>
    <property type="evidence" value="ECO:0007669"/>
    <property type="project" value="InterPro"/>
</dbReference>
<organism evidence="4 5">
    <name type="scientific">Pseudocercospora eumusae</name>
    <dbReference type="NCBI Taxonomy" id="321146"/>
    <lineage>
        <taxon>Eukaryota</taxon>
        <taxon>Fungi</taxon>
        <taxon>Dikarya</taxon>
        <taxon>Ascomycota</taxon>
        <taxon>Pezizomycotina</taxon>
        <taxon>Dothideomycetes</taxon>
        <taxon>Dothideomycetidae</taxon>
        <taxon>Mycosphaerellales</taxon>
        <taxon>Mycosphaerellaceae</taxon>
        <taxon>Pseudocercospora</taxon>
    </lineage>
</organism>
<protein>
    <recommendedName>
        <fullName evidence="2">Protein CSN12 homolog</fullName>
    </recommendedName>
</protein>
<dbReference type="InterPro" id="IPR000717">
    <property type="entry name" value="PCI_dom"/>
</dbReference>
<dbReference type="FunFam" id="1.10.10.10:FF:000366">
    <property type="entry name" value="COP9 signalosome complex subunit"/>
    <property type="match status" value="1"/>
</dbReference>
<dbReference type="STRING" id="321146.A0A139HRV8"/>
<sequence length="500" mass="56290">LVLHSNRIRIVGHISSVSPPAEETYNTSKMANLDVMFEDFALAYEDPSGPNGYLLATTISPEPPKHDPGRLYNFRNSVNQFSVRTDLQYKLQYNPALNLDKREANTWLDIFTIYHKFVGTLLAAEEAQNVGKTNEADWAKVYEEWKEFVNSLIRAYQTGILAAWTIPCLYVAVKYLRVFAIKADEKTNSQRDNGLAFGGLQEEDAFDPSARNEKLEDAARQTNRIFSLCHGDRNPLEDSRKWALYYIATAMFKTHFKLNQLSLSKNILRSLKATTGDMPPLSAFPKSHQVPFMYYCGVISFVDEDYSAAEEHLTAAYNLCHVGSQKNLRLILTYLIPTKLLTSHLLPSSALLSQNPNLARLFQPFADAIRKADLAAFERALESGEEEFVKRRIYLTLERGRDVIIRNIFRKVFLAGGYDSPKEGDTSAPVRRTRIPIDEFAAALQLAGADIGDGEGGIDNDEVECLLANAIYKNLMKGYIARDRRMMVLKKGEAFPGTGV</sequence>
<gene>
    <name evidence="4" type="ORF">AC578_8379</name>
</gene>
<dbReference type="Proteomes" id="UP000070133">
    <property type="component" value="Unassembled WGS sequence"/>
</dbReference>
<dbReference type="Pfam" id="PF01399">
    <property type="entry name" value="PCI"/>
    <property type="match status" value="1"/>
</dbReference>
<dbReference type="OrthoDB" id="10252687at2759"/>
<evidence type="ECO:0000256" key="1">
    <source>
        <dbReference type="ARBA" id="ARBA00025771"/>
    </source>
</evidence>